<evidence type="ECO:0000313" key="8">
    <source>
        <dbReference type="Proteomes" id="UP000006851"/>
    </source>
</evidence>
<dbReference type="Proteomes" id="UP000006851">
    <property type="component" value="Chromosome"/>
</dbReference>
<dbReference type="InterPro" id="IPR011701">
    <property type="entry name" value="MFS"/>
</dbReference>
<proteinExistence type="predicted"/>
<dbReference type="InterPro" id="IPR036259">
    <property type="entry name" value="MFS_trans_sf"/>
</dbReference>
<dbReference type="EMBL" id="CP002628">
    <property type="protein sequence ID" value="AEB07708.1"/>
    <property type="molecule type" value="Genomic_DNA"/>
</dbReference>
<feature type="transmembrane region" description="Helical" evidence="5">
    <location>
        <begin position="408"/>
        <end position="427"/>
    </location>
</feature>
<feature type="transmembrane region" description="Helical" evidence="5">
    <location>
        <begin position="192"/>
        <end position="211"/>
    </location>
</feature>
<feature type="transmembrane region" description="Helical" evidence="5">
    <location>
        <begin position="165"/>
        <end position="186"/>
    </location>
</feature>
<dbReference type="PROSITE" id="PS50850">
    <property type="entry name" value="MFS"/>
    <property type="match status" value="1"/>
</dbReference>
<dbReference type="OrthoDB" id="7584869at2"/>
<dbReference type="InterPro" id="IPR005829">
    <property type="entry name" value="Sugar_transporter_CS"/>
</dbReference>
<dbReference type="Pfam" id="PF07690">
    <property type="entry name" value="MFS_1"/>
    <property type="match status" value="1"/>
</dbReference>
<feature type="transmembrane region" description="Helical" evidence="5">
    <location>
        <begin position="342"/>
        <end position="359"/>
    </location>
</feature>
<feature type="domain" description="Major facilitator superfamily (MFS) profile" evidence="6">
    <location>
        <begin position="246"/>
        <end position="431"/>
    </location>
</feature>
<keyword evidence="2 5" id="KW-0812">Transmembrane</keyword>
<dbReference type="GO" id="GO:0005886">
    <property type="term" value="C:plasma membrane"/>
    <property type="evidence" value="ECO:0007669"/>
    <property type="project" value="UniProtKB-SubCell"/>
</dbReference>
<feature type="transmembrane region" description="Helical" evidence="5">
    <location>
        <begin position="283"/>
        <end position="306"/>
    </location>
</feature>
<dbReference type="InterPro" id="IPR020846">
    <property type="entry name" value="MFS_dom"/>
</dbReference>
<dbReference type="PANTHER" id="PTHR23528:SF1">
    <property type="entry name" value="MAJOR FACILITATOR SUPERFAMILY (MFS) PROFILE DOMAIN-CONTAINING PROTEIN"/>
    <property type="match status" value="1"/>
</dbReference>
<keyword evidence="3 5" id="KW-1133">Transmembrane helix</keyword>
<dbReference type="GO" id="GO:0022857">
    <property type="term" value="F:transmembrane transporter activity"/>
    <property type="evidence" value="ECO:0007669"/>
    <property type="project" value="InterPro"/>
</dbReference>
<dbReference type="HOGENOM" id="CLU_040011_0_0_11"/>
<feature type="transmembrane region" description="Helical" evidence="5">
    <location>
        <begin position="73"/>
        <end position="91"/>
    </location>
</feature>
<dbReference type="eggNOG" id="COG2211">
    <property type="taxonomic scope" value="Bacteria"/>
</dbReference>
<dbReference type="Gene3D" id="1.20.1250.20">
    <property type="entry name" value="MFS general substrate transporter like domains"/>
    <property type="match status" value="2"/>
</dbReference>
<feature type="transmembrane region" description="Helical" evidence="5">
    <location>
        <begin position="103"/>
        <end position="120"/>
    </location>
</feature>
<evidence type="ECO:0000256" key="5">
    <source>
        <dbReference type="SAM" id="Phobius"/>
    </source>
</evidence>
<evidence type="ECO:0000256" key="1">
    <source>
        <dbReference type="ARBA" id="ARBA00004651"/>
    </source>
</evidence>
<reference evidence="8" key="1">
    <citation type="journal article" date="2013" name="Stand. Genomic Sci.">
        <title>Complete genome sequence of Coriobacterium glomerans type strain (PW2(T)) from the midgut of Pyrrhocoris apterus L. (red soldier bug).</title>
        <authorList>
            <person name="Stackebrandt E."/>
            <person name="Zeytun A."/>
            <person name="Lapidus A."/>
            <person name="Nolan M."/>
            <person name="Lucas S."/>
            <person name="Hammon N."/>
            <person name="Deshpande S."/>
            <person name="Cheng J.F."/>
            <person name="Tapia R."/>
            <person name="Goodwin L.A."/>
            <person name="Pitluck S."/>
            <person name="Liolios K."/>
            <person name="Pagani I."/>
            <person name="Ivanova N."/>
            <person name="Mavromatis K."/>
            <person name="Mikhailova N."/>
            <person name="Huntemann M."/>
            <person name="Pati A."/>
            <person name="Chen A."/>
            <person name="Palaniappan K."/>
            <person name="Chang Y.J."/>
            <person name="Land M."/>
            <person name="Hauser L."/>
            <person name="Rohde M."/>
            <person name="Pukall R."/>
            <person name="Goker M."/>
            <person name="Detter J.C."/>
            <person name="Woyke T."/>
            <person name="Bristow J."/>
            <person name="Eisen J.A."/>
            <person name="Markowitz V."/>
            <person name="Hugenholtz P."/>
            <person name="Kyrpides N.C."/>
            <person name="Klenk H.P."/>
        </authorList>
    </citation>
    <scope>NUCLEOTIDE SEQUENCE</scope>
    <source>
        <strain evidence="8">ATCC 49209 / DSM 20642 / JCM 10262 / PW2</strain>
    </source>
</reference>
<gene>
    <name evidence="7" type="ordered locus">Corgl_1609</name>
</gene>
<evidence type="ECO:0000313" key="7">
    <source>
        <dbReference type="EMBL" id="AEB07708.1"/>
    </source>
</evidence>
<dbReference type="STRING" id="700015.Corgl_1609"/>
<feature type="transmembrane region" description="Helical" evidence="5">
    <location>
        <begin position="380"/>
        <end position="402"/>
    </location>
</feature>
<dbReference type="RefSeq" id="WP_013709450.1">
    <property type="nucleotide sequence ID" value="NC_015389.1"/>
</dbReference>
<dbReference type="PROSITE" id="PS00216">
    <property type="entry name" value="SUGAR_TRANSPORT_1"/>
    <property type="match status" value="1"/>
</dbReference>
<protein>
    <submittedName>
        <fullName evidence="7">Major facilitator superfamily MFS_1</fullName>
    </submittedName>
</protein>
<comment type="subcellular location">
    <subcellularLocation>
        <location evidence="1">Cell membrane</location>
        <topology evidence="1">Multi-pass membrane protein</topology>
    </subcellularLocation>
</comment>
<dbReference type="AlphaFoldDB" id="F2N932"/>
<evidence type="ECO:0000256" key="3">
    <source>
        <dbReference type="ARBA" id="ARBA00022989"/>
    </source>
</evidence>
<feature type="transmembrane region" description="Helical" evidence="5">
    <location>
        <begin position="247"/>
        <end position="271"/>
    </location>
</feature>
<sequence length="431" mass="45821">MADPIHDGAVASSALAPDTGKPLPASSLVRFALGFILFGGMWMMSDMIGAAVLLPQRFVELFPGQAEAVLGTMNSFGSIFALIANVVFGALSDATRSRFGKRTPWIACGGFIAGIAFWLTSVQTSLVGIAVFWSILQVGLNMMIAPAMPILSDRIPLMRRGTISAFYGAGVICGQSLGTIIGSAFITDIPAGVVFGVISWFLTGLLVVIIWPRERSAALAQTQRSDRLSPSALLKSFIPSCRGCRDFYLALVGRFLFVFGYFVIGGYQLYILERFIGLGEIRASQVLSILSLIIMVVSLVTSLTSGVISDKIGRRKPLVAVASVLIAIGFAVPWLVHSVASMYIYAALSGIGYGVYSSVDQALNVDVLPSREQAGKDLGILNIANTAGQVFAPVVTSSIVLITSSYALTFPFAICFIMLGVVFIMLIRGVA</sequence>
<name>F2N932_CORGP</name>
<organism evidence="7 8">
    <name type="scientific">Coriobacterium glomerans (strain ATCC 49209 / DSM 20642 / JCM 10262 / PW2)</name>
    <dbReference type="NCBI Taxonomy" id="700015"/>
    <lineage>
        <taxon>Bacteria</taxon>
        <taxon>Bacillati</taxon>
        <taxon>Actinomycetota</taxon>
        <taxon>Coriobacteriia</taxon>
        <taxon>Coriobacteriales</taxon>
        <taxon>Coriobacteriaceae</taxon>
        <taxon>Coriobacterium</taxon>
    </lineage>
</organism>
<keyword evidence="4 5" id="KW-0472">Membrane</keyword>
<dbReference type="PANTHER" id="PTHR23528">
    <property type="match status" value="1"/>
</dbReference>
<accession>F2N932</accession>
<feature type="transmembrane region" description="Helical" evidence="5">
    <location>
        <begin position="318"/>
        <end position="336"/>
    </location>
</feature>
<evidence type="ECO:0000256" key="2">
    <source>
        <dbReference type="ARBA" id="ARBA00022692"/>
    </source>
</evidence>
<dbReference type="KEGG" id="cgo:Corgl_1609"/>
<keyword evidence="8" id="KW-1185">Reference proteome</keyword>
<evidence type="ECO:0000256" key="4">
    <source>
        <dbReference type="ARBA" id="ARBA00023136"/>
    </source>
</evidence>
<feature type="transmembrane region" description="Helical" evidence="5">
    <location>
        <begin position="126"/>
        <end position="144"/>
    </location>
</feature>
<evidence type="ECO:0000259" key="6">
    <source>
        <dbReference type="PROSITE" id="PS50850"/>
    </source>
</evidence>
<feature type="transmembrane region" description="Helical" evidence="5">
    <location>
        <begin position="31"/>
        <end position="53"/>
    </location>
</feature>
<dbReference type="SUPFAM" id="SSF103473">
    <property type="entry name" value="MFS general substrate transporter"/>
    <property type="match status" value="1"/>
</dbReference>